<evidence type="ECO:0000313" key="2">
    <source>
        <dbReference type="Proteomes" id="UP000533469"/>
    </source>
</evidence>
<gene>
    <name evidence="1" type="ORF">FHS55_000473</name>
</gene>
<dbReference type="Proteomes" id="UP000533469">
    <property type="component" value="Unassembled WGS sequence"/>
</dbReference>
<evidence type="ECO:0000313" key="1">
    <source>
        <dbReference type="EMBL" id="MBB3769887.1"/>
    </source>
</evidence>
<name>A0A839Z8P4_9HYPH</name>
<dbReference type="EMBL" id="JACICD010000001">
    <property type="protein sequence ID" value="MBB3769887.1"/>
    <property type="molecule type" value="Genomic_DNA"/>
</dbReference>
<dbReference type="AlphaFoldDB" id="A0A839Z8P4"/>
<dbReference type="RefSeq" id="WP_183188066.1">
    <property type="nucleotide sequence ID" value="NZ_JACICD010000001.1"/>
</dbReference>
<organism evidence="1 2">
    <name type="scientific">Ancylobacter tetraedralis</name>
    <dbReference type="NCBI Taxonomy" id="217068"/>
    <lineage>
        <taxon>Bacteria</taxon>
        <taxon>Pseudomonadati</taxon>
        <taxon>Pseudomonadota</taxon>
        <taxon>Alphaproteobacteria</taxon>
        <taxon>Hyphomicrobiales</taxon>
        <taxon>Xanthobacteraceae</taxon>
        <taxon>Ancylobacter</taxon>
    </lineage>
</organism>
<sequence>MSALALSLKASGGQVHPLLAGMALAGALLVLGSAAHLTCSVFCVHAMFGGAPMTMALAPDVMPGEICTSAPRR</sequence>
<accession>A0A839Z8P4</accession>
<protein>
    <submittedName>
        <fullName evidence="1">Uncharacterized protein</fullName>
    </submittedName>
</protein>
<reference evidence="1 2" key="1">
    <citation type="submission" date="2020-08" db="EMBL/GenBank/DDBJ databases">
        <title>Genomic Encyclopedia of Type Strains, Phase IV (KMG-IV): sequencing the most valuable type-strain genomes for metagenomic binning, comparative biology and taxonomic classification.</title>
        <authorList>
            <person name="Goeker M."/>
        </authorList>
    </citation>
    <scope>NUCLEOTIDE SEQUENCE [LARGE SCALE GENOMIC DNA]</scope>
    <source>
        <strain evidence="1 2">DSM 5895</strain>
    </source>
</reference>
<proteinExistence type="predicted"/>
<keyword evidence="2" id="KW-1185">Reference proteome</keyword>
<comment type="caution">
    <text evidence="1">The sequence shown here is derived from an EMBL/GenBank/DDBJ whole genome shotgun (WGS) entry which is preliminary data.</text>
</comment>